<keyword evidence="1 6" id="KW-0963">Cytoplasm</keyword>
<comment type="activity regulation">
    <text evidence="6">Negatively regulated by the anti-sigma-I factor RsgI.</text>
</comment>
<dbReference type="Proteomes" id="UP000223596">
    <property type="component" value="Unassembled WGS sequence"/>
</dbReference>
<reference evidence="8 9" key="1">
    <citation type="submission" date="2017-09" db="EMBL/GenBank/DDBJ databases">
        <title>Evaluation of Pacific Biosciences Sequencing Technology to Finishing C. thermocellum Genome Sequences.</title>
        <authorList>
            <person name="Brown S."/>
        </authorList>
    </citation>
    <scope>NUCLEOTIDE SEQUENCE [LARGE SCALE GENOMIC DNA]</scope>
    <source>
        <strain evidence="8 9">AD2</strain>
    </source>
</reference>
<dbReference type="GO" id="GO:0006352">
    <property type="term" value="P:DNA-templated transcription initiation"/>
    <property type="evidence" value="ECO:0007669"/>
    <property type="project" value="UniProtKB-UniRule"/>
</dbReference>
<dbReference type="GO" id="GO:0003677">
    <property type="term" value="F:DNA binding"/>
    <property type="evidence" value="ECO:0007669"/>
    <property type="project" value="UniProtKB-UniRule"/>
</dbReference>
<dbReference type="EMBL" id="PDBW01000001">
    <property type="protein sequence ID" value="PFH03102.1"/>
    <property type="molecule type" value="Genomic_DNA"/>
</dbReference>
<gene>
    <name evidence="6" type="primary">sigI</name>
    <name evidence="8" type="ORF">M972_111898</name>
</gene>
<dbReference type="InterPro" id="IPR007627">
    <property type="entry name" value="RNA_pol_sigma70_r2"/>
</dbReference>
<keyword evidence="6" id="KW-0346">Stress response</keyword>
<keyword evidence="2 6" id="KW-0805">Transcription regulation</keyword>
<keyword evidence="4 6" id="KW-0238">DNA-binding</keyword>
<organism evidence="8 9">
    <name type="scientific">Acetivibrio thermocellus AD2</name>
    <dbReference type="NCBI Taxonomy" id="1138384"/>
    <lineage>
        <taxon>Bacteria</taxon>
        <taxon>Bacillati</taxon>
        <taxon>Bacillota</taxon>
        <taxon>Clostridia</taxon>
        <taxon>Eubacteriales</taxon>
        <taxon>Oscillospiraceae</taxon>
        <taxon>Acetivibrio</taxon>
    </lineage>
</organism>
<dbReference type="NCBIfam" id="NF006173">
    <property type="entry name" value="PRK08311.2-1"/>
    <property type="match status" value="1"/>
</dbReference>
<evidence type="ECO:0000313" key="8">
    <source>
        <dbReference type="EMBL" id="PFH03102.1"/>
    </source>
</evidence>
<dbReference type="GO" id="GO:0005737">
    <property type="term" value="C:cytoplasm"/>
    <property type="evidence" value="ECO:0007669"/>
    <property type="project" value="UniProtKB-SubCell"/>
</dbReference>
<name>A0AB36TGT2_ACETH</name>
<evidence type="ECO:0000259" key="7">
    <source>
        <dbReference type="Pfam" id="PF04542"/>
    </source>
</evidence>
<dbReference type="InterPro" id="IPR014244">
    <property type="entry name" value="RNA_pol_sigma-I"/>
</dbReference>
<feature type="short sequence motif" description="Polymerase core binding" evidence="6">
    <location>
        <begin position="87"/>
        <end position="100"/>
    </location>
</feature>
<dbReference type="SUPFAM" id="SSF88946">
    <property type="entry name" value="Sigma2 domain of RNA polymerase sigma factors"/>
    <property type="match status" value="1"/>
</dbReference>
<evidence type="ECO:0000256" key="5">
    <source>
        <dbReference type="ARBA" id="ARBA00023163"/>
    </source>
</evidence>
<keyword evidence="5 6" id="KW-0804">Transcription</keyword>
<comment type="similarity">
    <text evidence="6">Belongs to the sigma-70 factor family. SigI subfamily.</text>
</comment>
<feature type="domain" description="RNA polymerase sigma-70 region 2" evidence="7">
    <location>
        <begin position="62"/>
        <end position="132"/>
    </location>
</feature>
<accession>A0AB36TGT2</accession>
<dbReference type="NCBIfam" id="TIGR02937">
    <property type="entry name" value="sigma70-ECF"/>
    <property type="match status" value="1"/>
</dbReference>
<dbReference type="HAMAP" id="MF_02064">
    <property type="entry name" value="Sigma70_SigI"/>
    <property type="match status" value="1"/>
</dbReference>
<evidence type="ECO:0000256" key="4">
    <source>
        <dbReference type="ARBA" id="ARBA00023125"/>
    </source>
</evidence>
<dbReference type="Pfam" id="PF04542">
    <property type="entry name" value="Sigma70_r2"/>
    <property type="match status" value="1"/>
</dbReference>
<dbReference type="NCBIfam" id="TIGR02895">
    <property type="entry name" value="spore_sigI"/>
    <property type="match status" value="1"/>
</dbReference>
<dbReference type="AlphaFoldDB" id="A0AB36TGT2"/>
<comment type="function">
    <text evidence="6">Sigma factors are initiation factors that promote the attachment of RNA polymerase to specific initiation sites and are then released.</text>
</comment>
<protein>
    <recommendedName>
        <fullName evidence="6">RNA polymerase sigma factor SigI</fullName>
    </recommendedName>
</protein>
<evidence type="ECO:0000256" key="1">
    <source>
        <dbReference type="ARBA" id="ARBA00022490"/>
    </source>
</evidence>
<dbReference type="InterPro" id="IPR013325">
    <property type="entry name" value="RNA_pol_sigma_r2"/>
</dbReference>
<feature type="DNA-binding region" description="H-T-H motif" evidence="6">
    <location>
        <begin position="226"/>
        <end position="245"/>
    </location>
</feature>
<dbReference type="InterPro" id="IPR014284">
    <property type="entry name" value="RNA_pol_sigma-70_dom"/>
</dbReference>
<dbReference type="Gene3D" id="1.10.1740.10">
    <property type="match status" value="1"/>
</dbReference>
<dbReference type="PIRSF" id="PIRSF038953">
    <property type="entry name" value="SigI"/>
    <property type="match status" value="1"/>
</dbReference>
<proteinExistence type="inferred from homology"/>
<comment type="subcellular location">
    <subcellularLocation>
        <location evidence="6">Cytoplasm</location>
    </subcellularLocation>
</comment>
<evidence type="ECO:0000313" key="9">
    <source>
        <dbReference type="Proteomes" id="UP000223596"/>
    </source>
</evidence>
<comment type="caution">
    <text evidence="8">The sequence shown here is derived from an EMBL/GenBank/DDBJ whole genome shotgun (WGS) entry which is preliminary data.</text>
</comment>
<dbReference type="SMR" id="A0AB36TGT2"/>
<evidence type="ECO:0000256" key="3">
    <source>
        <dbReference type="ARBA" id="ARBA00023082"/>
    </source>
</evidence>
<comment type="subunit">
    <text evidence="6">Interacts with RsgI.</text>
</comment>
<evidence type="ECO:0000256" key="2">
    <source>
        <dbReference type="ARBA" id="ARBA00023015"/>
    </source>
</evidence>
<keyword evidence="3 6" id="KW-0731">Sigma factor</keyword>
<dbReference type="GO" id="GO:0016987">
    <property type="term" value="F:sigma factor activity"/>
    <property type="evidence" value="ECO:0007669"/>
    <property type="project" value="UniProtKB-UniRule"/>
</dbReference>
<sequence>MLNVQLKIFCHAALIFLEVVYLFEPNLIYGVKKREKKSRSDSINHIIIKIKNGDIELKEKFIKKYKPYLLKIISSTLGRYVDPEVSEEYSVGLMAFNEAIDGFNPEINGNFTNYCNMVVNHRIIDYIRKNKKYSNVIPFSYFEERNDFEEKYLVSDSHYLYENIEVKEEILQFEQQLKQFGITLEDLVMNSPKHKDSRELCISIARILSENDKLFEKMIRKKCIPLSELMGLVNVHRKTVERNRKFIIAVSLILRSGLDEIKQFFRASEERREK</sequence>
<evidence type="ECO:0000256" key="6">
    <source>
        <dbReference type="HAMAP-Rule" id="MF_02064"/>
    </source>
</evidence>